<accession>A0A8I5NJ83</accession>
<reference evidence="2 3" key="1">
    <citation type="submission" date="2012-03" db="EMBL/GenBank/DDBJ databases">
        <title>Whole Genome Assembly of Papio anubis.</title>
        <authorList>
            <person name="Liu Y.L."/>
            <person name="Abraham K.A."/>
            <person name="Akbar H.A."/>
            <person name="Ali S.A."/>
            <person name="Anosike U.A."/>
            <person name="Aqrawi P.A."/>
            <person name="Arias F.A."/>
            <person name="Attaway T.A."/>
            <person name="Awwad R.A."/>
            <person name="Babu C.B."/>
            <person name="Bandaranaike D.B."/>
            <person name="Battles P.B."/>
            <person name="Bell A.B."/>
            <person name="Beltran B.B."/>
            <person name="Berhane-Mersha D.B."/>
            <person name="Bess C.B."/>
            <person name="Bickham C.B."/>
            <person name="Bolden T.B."/>
            <person name="Carter K.C."/>
            <person name="Chau D.C."/>
            <person name="Chavez A.C."/>
            <person name="Clerc-Blankenburg K.C."/>
            <person name="Coyle M.C."/>
            <person name="Dao M.D."/>
            <person name="Davila M.L.D."/>
            <person name="Davy-Carroll L.D."/>
            <person name="Denson S.D."/>
            <person name="Dinh H.D."/>
            <person name="Fernandez S.F."/>
            <person name="Fernando P.F."/>
            <person name="Forbes L.F."/>
            <person name="Francis C.F."/>
            <person name="Francisco L.F."/>
            <person name="Fu Q.F."/>
            <person name="Garcia-Iii R.G."/>
            <person name="Garrett T.G."/>
            <person name="Gross S.G."/>
            <person name="Gubbala S.G."/>
            <person name="Hirani K.H."/>
            <person name="Hogues M.H."/>
            <person name="Hollins B.H."/>
            <person name="Jackson L.J."/>
            <person name="Javaid M.J."/>
            <person name="Jhangiani S.J."/>
            <person name="Johnson A.J."/>
            <person name="Johnson B.J."/>
            <person name="Jones J.J."/>
            <person name="Joshi V.J."/>
            <person name="Kalu J.K."/>
            <person name="Khan N.K."/>
            <person name="Korchina V.K."/>
            <person name="Kovar C.K."/>
            <person name="Lago L.L."/>
            <person name="Lara F.L."/>
            <person name="Le T.-K.L."/>
            <person name="Lee S.L."/>
            <person name="Legall-Iii F.L."/>
            <person name="Lemon S.L."/>
            <person name="Liu J.L."/>
            <person name="Liu Y.-S.L."/>
            <person name="Liyanage D.L."/>
            <person name="Lopez J.L."/>
            <person name="Lorensuhewa L.L."/>
            <person name="Mata R.M."/>
            <person name="Mathew T.M."/>
            <person name="Mercado C.M."/>
            <person name="Mercado I.M."/>
            <person name="Morales K.M."/>
            <person name="Morgan M.M."/>
            <person name="Munidasa M.M."/>
            <person name="Ngo D.N."/>
            <person name="Nguyen L.N."/>
            <person name="Nguyen T.N."/>
            <person name="Nguyen N.N."/>
            <person name="Obregon M.O."/>
            <person name="Okwuonu G.O."/>
            <person name="Ongeri F.O."/>
            <person name="Onwere C.O."/>
            <person name="Osifeso I.O."/>
            <person name="Parra A.P."/>
            <person name="Patil S.P."/>
            <person name="Perez A.P."/>
            <person name="Perez Y.P."/>
            <person name="Pham C.P."/>
            <person name="Pu L.-L.P."/>
            <person name="Puazo M.P."/>
            <person name="Quiroz J.Q."/>
            <person name="Rouhana J.R."/>
            <person name="Ruiz M.R."/>
            <person name="Ruiz S.-J.R."/>
            <person name="Saada N.S."/>
            <person name="Santibanez J.S."/>
            <person name="Scheel M.S."/>
            <person name="Schneider B.S."/>
            <person name="Simmons D.S."/>
            <person name="Sisson I.S."/>
            <person name="Tang L.-Y.T."/>
            <person name="Thornton R.T."/>
            <person name="Tisius J.T."/>
            <person name="Toledanes G.T."/>
            <person name="Trejos Z.T."/>
            <person name="Usmani K.U."/>
            <person name="Varghese R.V."/>
            <person name="Vattathil S.V."/>
            <person name="Vee V.V."/>
            <person name="Walker D.W."/>
            <person name="Weissenberger G.W."/>
            <person name="White C.W."/>
            <person name="Williams A.W."/>
            <person name="Woodworth J.W."/>
            <person name="Wright R.W."/>
            <person name="Zhu Y.Z."/>
            <person name="Han Y.H."/>
            <person name="Newsham I.N."/>
            <person name="Nazareth L.N."/>
            <person name="Worley K.W."/>
            <person name="Muzny D.M."/>
            <person name="Rogers J.R."/>
            <person name="Gibbs R.G."/>
        </authorList>
    </citation>
    <scope>NUCLEOTIDE SEQUENCE [LARGE SCALE GENOMIC DNA]</scope>
</reference>
<protein>
    <submittedName>
        <fullName evidence="2">Uncharacterized protein</fullName>
    </submittedName>
</protein>
<evidence type="ECO:0000313" key="2">
    <source>
        <dbReference type="Ensembl" id="ENSPANP00000057779.1"/>
    </source>
</evidence>
<reference evidence="2" key="2">
    <citation type="submission" date="2025-08" db="UniProtKB">
        <authorList>
            <consortium name="Ensembl"/>
        </authorList>
    </citation>
    <scope>IDENTIFICATION</scope>
</reference>
<reference evidence="2" key="3">
    <citation type="submission" date="2025-09" db="UniProtKB">
        <authorList>
            <consortium name="Ensembl"/>
        </authorList>
    </citation>
    <scope>IDENTIFICATION</scope>
</reference>
<dbReference type="Ensembl" id="ENSPANT00000061248.1">
    <property type="protein sequence ID" value="ENSPANP00000057779.1"/>
    <property type="gene ID" value="ENSPANG00000040245.1"/>
</dbReference>
<dbReference type="PANTHER" id="PTHR10424">
    <property type="entry name" value="VIRAL ENVELOPE PROTEIN"/>
    <property type="match status" value="1"/>
</dbReference>
<evidence type="ECO:0000313" key="3">
    <source>
        <dbReference type="Proteomes" id="UP000028761"/>
    </source>
</evidence>
<dbReference type="Gene3D" id="1.10.287.210">
    <property type="match status" value="1"/>
</dbReference>
<dbReference type="SUPFAM" id="SSF58069">
    <property type="entry name" value="Virus ectodomain"/>
    <property type="match status" value="1"/>
</dbReference>
<dbReference type="InterPro" id="IPR018154">
    <property type="entry name" value="TLV/ENV_coat_polyprotein"/>
</dbReference>
<dbReference type="AlphaFoldDB" id="A0A8I5NJ83"/>
<keyword evidence="3" id="KW-1185">Reference proteome</keyword>
<dbReference type="Proteomes" id="UP000028761">
    <property type="component" value="Chromosome 5"/>
</dbReference>
<evidence type="ECO:0000256" key="1">
    <source>
        <dbReference type="ARBA" id="ARBA00023157"/>
    </source>
</evidence>
<dbReference type="PANTHER" id="PTHR10424:SF73">
    <property type="entry name" value="ENDOGENOUS RETROVIRUS GROUP FC1 ENV POLYPROTEIN-RELATED"/>
    <property type="match status" value="1"/>
</dbReference>
<keyword evidence="1" id="KW-1015">Disulfide bond</keyword>
<name>A0A8I5NJ83_PAPAN</name>
<dbReference type="GeneTree" id="ENSGT00690000102286"/>
<sequence length="347" mass="37551">MAGVCNISRCFLCAALGKPPLVVVPLPSPFNSSNLTLSFPLPGQTLGEVPLFQDPLRQQLPFCYSTPNASWCNWTGSAPPNLTAPPGGYFWCNSTLSKTLKASNTTLCVLISLVPSLTLYSEAELSSLLPLARPRQARAVFLPLMIGVSLASSLVASGLGTGALTHSVRTSQDLSARLQVAIEASAESLASLQRQITSVAQVAAQNRRALDLLTADKGGTCMFLNEECCYYINESGLVETNLTLEKIPEKPRIGALTWVVADVYGWLGPTLSKPLTNHWLLTTYSSLCHPLRPGPHKRSLPGHFQSDATPPLYPSSDLRRTPRWPISAGSSQMNTLPFFLIRKRSEC</sequence>
<organism evidence="2 3">
    <name type="scientific">Papio anubis</name>
    <name type="common">Olive baboon</name>
    <dbReference type="NCBI Taxonomy" id="9555"/>
    <lineage>
        <taxon>Eukaryota</taxon>
        <taxon>Metazoa</taxon>
        <taxon>Chordata</taxon>
        <taxon>Craniata</taxon>
        <taxon>Vertebrata</taxon>
        <taxon>Euteleostomi</taxon>
        <taxon>Mammalia</taxon>
        <taxon>Eutheria</taxon>
        <taxon>Euarchontoglires</taxon>
        <taxon>Primates</taxon>
        <taxon>Haplorrhini</taxon>
        <taxon>Catarrhini</taxon>
        <taxon>Cercopithecidae</taxon>
        <taxon>Cercopithecinae</taxon>
        <taxon>Papio</taxon>
    </lineage>
</organism>
<proteinExistence type="predicted"/>
<dbReference type="Pfam" id="PF00429">
    <property type="entry name" value="TLV_coat"/>
    <property type="match status" value="1"/>
</dbReference>
<dbReference type="CDD" id="cd09851">
    <property type="entry name" value="HTLV-1-like_HR1-HR2"/>
    <property type="match status" value="1"/>
</dbReference>